<reference evidence="1 2" key="1">
    <citation type="journal article" date="2019" name="Commun. Biol.">
        <title>The bagworm genome reveals a unique fibroin gene that provides high tensile strength.</title>
        <authorList>
            <person name="Kono N."/>
            <person name="Nakamura H."/>
            <person name="Ohtoshi R."/>
            <person name="Tomita M."/>
            <person name="Numata K."/>
            <person name="Arakawa K."/>
        </authorList>
    </citation>
    <scope>NUCLEOTIDE SEQUENCE [LARGE SCALE GENOMIC DNA]</scope>
</reference>
<organism evidence="1 2">
    <name type="scientific">Eumeta variegata</name>
    <name type="common">Bagworm moth</name>
    <name type="synonym">Eumeta japonica</name>
    <dbReference type="NCBI Taxonomy" id="151549"/>
    <lineage>
        <taxon>Eukaryota</taxon>
        <taxon>Metazoa</taxon>
        <taxon>Ecdysozoa</taxon>
        <taxon>Arthropoda</taxon>
        <taxon>Hexapoda</taxon>
        <taxon>Insecta</taxon>
        <taxon>Pterygota</taxon>
        <taxon>Neoptera</taxon>
        <taxon>Endopterygota</taxon>
        <taxon>Lepidoptera</taxon>
        <taxon>Glossata</taxon>
        <taxon>Ditrysia</taxon>
        <taxon>Tineoidea</taxon>
        <taxon>Psychidae</taxon>
        <taxon>Oiketicinae</taxon>
        <taxon>Eumeta</taxon>
    </lineage>
</organism>
<gene>
    <name evidence="1" type="ORF">EVAR_19853_1</name>
</gene>
<evidence type="ECO:0000313" key="2">
    <source>
        <dbReference type="Proteomes" id="UP000299102"/>
    </source>
</evidence>
<proteinExistence type="predicted"/>
<name>A0A4C1UQT7_EUMVA</name>
<dbReference type="Proteomes" id="UP000299102">
    <property type="component" value="Unassembled WGS sequence"/>
</dbReference>
<dbReference type="EMBL" id="BGZK01000211">
    <property type="protein sequence ID" value="GBP28808.1"/>
    <property type="molecule type" value="Genomic_DNA"/>
</dbReference>
<dbReference type="AlphaFoldDB" id="A0A4C1UQT7"/>
<sequence>MAIFPTEESKELVLVNRLCRCGVVRAASAPALNICDTRCRDRASSKYIAARGRPIIVEWERDARHSAGLSLVRFIEGVMPDNDLATGHKLADINRQPSTVDLEIEYHDRLRLALMQVAESRILHALGRGRPPNEVTAARVLSPAGDWNNRDNIRMVNHTSALINT</sequence>
<comment type="caution">
    <text evidence="1">The sequence shown here is derived from an EMBL/GenBank/DDBJ whole genome shotgun (WGS) entry which is preliminary data.</text>
</comment>
<keyword evidence="2" id="KW-1185">Reference proteome</keyword>
<evidence type="ECO:0000313" key="1">
    <source>
        <dbReference type="EMBL" id="GBP28808.1"/>
    </source>
</evidence>
<accession>A0A4C1UQT7</accession>
<protein>
    <submittedName>
        <fullName evidence="1">Uncharacterized protein</fullName>
    </submittedName>
</protein>